<dbReference type="GO" id="GO:0016810">
    <property type="term" value="F:hydrolase activity, acting on carbon-nitrogen (but not peptide) bonds"/>
    <property type="evidence" value="ECO:0007669"/>
    <property type="project" value="InterPro"/>
</dbReference>
<evidence type="ECO:0000259" key="1">
    <source>
        <dbReference type="Pfam" id="PF07969"/>
    </source>
</evidence>
<dbReference type="OrthoDB" id="9031471at2"/>
<comment type="caution">
    <text evidence="2">The sequence shown here is derived from an EMBL/GenBank/DDBJ whole genome shotgun (WGS) entry which is preliminary data.</text>
</comment>
<accession>A0A545THP8</accession>
<keyword evidence="2" id="KW-0378">Hydrolase</keyword>
<dbReference type="PANTHER" id="PTHR22642:SF2">
    <property type="entry name" value="PROTEIN LONG AFTER FAR-RED 3"/>
    <property type="match status" value="1"/>
</dbReference>
<proteinExistence type="predicted"/>
<dbReference type="Gene3D" id="3.20.20.140">
    <property type="entry name" value="Metal-dependent hydrolases"/>
    <property type="match status" value="1"/>
</dbReference>
<dbReference type="Gene3D" id="2.30.40.10">
    <property type="entry name" value="Urease, subunit C, domain 1"/>
    <property type="match status" value="1"/>
</dbReference>
<dbReference type="EMBL" id="VIKR01000001">
    <property type="protein sequence ID" value="TQV76759.1"/>
    <property type="molecule type" value="Genomic_DNA"/>
</dbReference>
<evidence type="ECO:0000313" key="2">
    <source>
        <dbReference type="EMBL" id="TQV76759.1"/>
    </source>
</evidence>
<dbReference type="AlphaFoldDB" id="A0A545THP8"/>
<feature type="domain" description="Amidohydrolase 3" evidence="1">
    <location>
        <begin position="120"/>
        <end position="605"/>
    </location>
</feature>
<gene>
    <name evidence="2" type="ORF">FLL45_02035</name>
</gene>
<protein>
    <submittedName>
        <fullName evidence="2">Amidohydrolase</fullName>
    </submittedName>
</protein>
<dbReference type="PANTHER" id="PTHR22642">
    <property type="entry name" value="IMIDAZOLONEPROPIONASE"/>
    <property type="match status" value="1"/>
</dbReference>
<dbReference type="Proteomes" id="UP000317839">
    <property type="component" value="Unassembled WGS sequence"/>
</dbReference>
<reference evidence="2 3" key="1">
    <citation type="submission" date="2019-06" db="EMBL/GenBank/DDBJ databases">
        <title>Draft genome of Aliikangiella marina GYP-15.</title>
        <authorList>
            <person name="Wang G."/>
        </authorList>
    </citation>
    <scope>NUCLEOTIDE SEQUENCE [LARGE SCALE GENOMIC DNA]</scope>
    <source>
        <strain evidence="2 3">GYP-15</strain>
    </source>
</reference>
<dbReference type="CDD" id="cd01300">
    <property type="entry name" value="YtcJ_like"/>
    <property type="match status" value="1"/>
</dbReference>
<dbReference type="Pfam" id="PF07969">
    <property type="entry name" value="Amidohydro_3"/>
    <property type="match status" value="1"/>
</dbReference>
<organism evidence="2 3">
    <name type="scientific">Aliikangiella marina</name>
    <dbReference type="NCBI Taxonomy" id="1712262"/>
    <lineage>
        <taxon>Bacteria</taxon>
        <taxon>Pseudomonadati</taxon>
        <taxon>Pseudomonadota</taxon>
        <taxon>Gammaproteobacteria</taxon>
        <taxon>Oceanospirillales</taxon>
        <taxon>Pleioneaceae</taxon>
        <taxon>Aliikangiella</taxon>
    </lineage>
</organism>
<dbReference type="InterPro" id="IPR011059">
    <property type="entry name" value="Metal-dep_hydrolase_composite"/>
</dbReference>
<dbReference type="InterPro" id="IPR033932">
    <property type="entry name" value="YtcJ-like"/>
</dbReference>
<sequence length="613" mass="67129">MKWPITFSGRVINGATGKGETVKKAIAFLLSVLIVACSQEVEQSTSDSSQQVEPIDLILTNGSVYSFNWRAPDGDGNPATDAPYQSGWQPDAQAIAIDDGLIVAVGTNQVIRQMATAQTQIVDLEGATVLPGFHDSHVHIAELGQILSRINLIDVKTPQEAIDQLLKATKAIDLGPNEWVIGQGWDEGAWANAYPTKALLDKHFPNNPVLLKSLHGFAVWVNSAALGIAQIDHNTQPPIGGEIVKDLTGEPTGILLNRATTLIQNKVPDASNTEFQSWVKKGMQQMLKDGFVAVHQAGAETKHISAFQALNQAQELPLRTYAMLSARDESLAKEWITKGPLIDPSGWLDIRSVKAYYDGALGSRGARLLEDYSDRPGHRGVSGEGYGFDESLVEALMRRGFQVGIHAIGDAGNRETLDFLQKVMTDFPETRNLRHRIEHAQVLHPDDLSRLANLKLIASMEPQHAVEDKTWAESRVGSERIKGAYAWRKLKQAGTQMTLNSDLPGSDHSLFYGLHSAVTRQDKQSQPAGGWYPQENLTIEEAVRGFTIDAAFSAFHENDTGVIAKGKWADLTIVDIDVMQVAEKQPHALLTGQVLMTVLDGKIVYRKESFSED</sequence>
<dbReference type="InterPro" id="IPR032466">
    <property type="entry name" value="Metal_Hydrolase"/>
</dbReference>
<evidence type="ECO:0000313" key="3">
    <source>
        <dbReference type="Proteomes" id="UP000317839"/>
    </source>
</evidence>
<dbReference type="InterPro" id="IPR013108">
    <property type="entry name" value="Amidohydro_3"/>
</dbReference>
<dbReference type="SUPFAM" id="SSF51556">
    <property type="entry name" value="Metallo-dependent hydrolases"/>
    <property type="match status" value="1"/>
</dbReference>
<dbReference type="Gene3D" id="3.10.310.70">
    <property type="match status" value="1"/>
</dbReference>
<name>A0A545THP8_9GAMM</name>
<dbReference type="RefSeq" id="WP_142888119.1">
    <property type="nucleotide sequence ID" value="NZ_VIKR01000001.1"/>
</dbReference>
<keyword evidence="3" id="KW-1185">Reference proteome</keyword>
<dbReference type="SUPFAM" id="SSF51338">
    <property type="entry name" value="Composite domain of metallo-dependent hydrolases"/>
    <property type="match status" value="1"/>
</dbReference>